<feature type="transmembrane region" description="Helical" evidence="11">
    <location>
        <begin position="416"/>
        <end position="437"/>
    </location>
</feature>
<dbReference type="Pfam" id="PF02014">
    <property type="entry name" value="Reeler"/>
    <property type="match status" value="1"/>
</dbReference>
<dbReference type="InterPro" id="IPR005018">
    <property type="entry name" value="DOMON_domain"/>
</dbReference>
<evidence type="ECO:0000259" key="15">
    <source>
        <dbReference type="PROSITE" id="PS51019"/>
    </source>
</evidence>
<organism evidence="16 17">
    <name type="scientific">Erpetoichthys calabaricus</name>
    <name type="common">Rope fish</name>
    <name type="synonym">Calamoichthys calabaricus</name>
    <dbReference type="NCBI Taxonomy" id="27687"/>
    <lineage>
        <taxon>Eukaryota</taxon>
        <taxon>Metazoa</taxon>
        <taxon>Chordata</taxon>
        <taxon>Craniata</taxon>
        <taxon>Vertebrata</taxon>
        <taxon>Euteleostomi</taxon>
        <taxon>Actinopterygii</taxon>
        <taxon>Polypteriformes</taxon>
        <taxon>Polypteridae</taxon>
        <taxon>Erpetoichthys</taxon>
    </lineage>
</organism>
<dbReference type="GO" id="GO:0016020">
    <property type="term" value="C:membrane"/>
    <property type="evidence" value="ECO:0007669"/>
    <property type="project" value="UniProtKB-SubCell"/>
</dbReference>
<evidence type="ECO:0000256" key="5">
    <source>
        <dbReference type="ARBA" id="ARBA00022692"/>
    </source>
</evidence>
<dbReference type="Proteomes" id="UP000694620">
    <property type="component" value="Chromosome 10"/>
</dbReference>
<dbReference type="PANTHER" id="PTHR45828:SF36">
    <property type="entry name" value="REELIN DOMAIN-CONTAINING PROTEIN"/>
    <property type="match status" value="1"/>
</dbReference>
<dbReference type="CDD" id="cd09628">
    <property type="entry name" value="DOMON_SDR_2_like"/>
    <property type="match status" value="1"/>
</dbReference>
<feature type="transmembrane region" description="Helical" evidence="11">
    <location>
        <begin position="376"/>
        <end position="396"/>
    </location>
</feature>
<evidence type="ECO:0000256" key="8">
    <source>
        <dbReference type="ARBA" id="ARBA00023004"/>
    </source>
</evidence>
<dbReference type="AlphaFoldDB" id="A0A8C4T309"/>
<evidence type="ECO:0000256" key="2">
    <source>
        <dbReference type="ARBA" id="ARBA00004141"/>
    </source>
</evidence>
<evidence type="ECO:0000256" key="7">
    <source>
        <dbReference type="ARBA" id="ARBA00022989"/>
    </source>
</evidence>
<dbReference type="InterPro" id="IPR002861">
    <property type="entry name" value="Reeler_dom"/>
</dbReference>
<protein>
    <submittedName>
        <fullName evidence="16">Zgc:163022</fullName>
    </submittedName>
</protein>
<keyword evidence="7 11" id="KW-1133">Transmembrane helix</keyword>
<keyword evidence="5 11" id="KW-0812">Transmembrane</keyword>
<evidence type="ECO:0000259" key="14">
    <source>
        <dbReference type="PROSITE" id="PS50939"/>
    </source>
</evidence>
<sequence length="574" mass="62243">MQKQCFLVFLLVHGVTAYSSGLLLDACNTMLPLHDSVAQISPPPYEITTDKSSYSPGDEIKVTIRGLTHPFKGFLLEAWQDGIRNAVGSFAEPNSGDQFQGLQCNGVPNSAVSHTDKLDKTQVQIAWISPTSPLGNIEFRATLVENKTTFWENVTSALVHQVARDNSSPNSASFSSLSDQINFEGFSSRAAFLSSDGCGTVKFCFTNPDGCDPSTDSSCYFMSSTALQNGTDGFQFEISGSSNGYVAIGFSDDQIMGNDDIYACVLNSEVVGIQHAYSIGETQLTPLLLGNVSNITTSYSGGVIQCSFISKNVISTQQRVANSYYYIFLAFGPSSNGVIQQHPQTPFISPNKIDLLSTQSLSGSESNPPIIKTHGALMLISWMTTGSIGILIARFCKHVVKGKRILGKDLWFQAHVFLMLLTVAATITAFVLAFVSSGDWSGGAHPVLGCIVMGLALIQPLGAIFRCAPDNNRRFIFNILHACNALVIKVLAVAAIFLGLELLDSTNTWMRKVMGGFVGWEFLIFIILDVKAFMQRREIYANVSQMLVEPVILIIYIAGNLMFLIALLVGIGQT</sequence>
<keyword evidence="9 11" id="KW-0472">Membrane</keyword>
<evidence type="ECO:0000259" key="13">
    <source>
        <dbReference type="PROSITE" id="PS50836"/>
    </source>
</evidence>
<keyword evidence="10" id="KW-0325">Glycoprotein</keyword>
<keyword evidence="17" id="KW-1185">Reference proteome</keyword>
<feature type="transmembrane region" description="Helical" evidence="11">
    <location>
        <begin position="551"/>
        <end position="571"/>
    </location>
</feature>
<dbReference type="PROSITE" id="PS50939">
    <property type="entry name" value="CYTOCHROME_B561"/>
    <property type="match status" value="1"/>
</dbReference>
<dbReference type="Pfam" id="PF03351">
    <property type="entry name" value="DOMON"/>
    <property type="match status" value="1"/>
</dbReference>
<evidence type="ECO:0000256" key="11">
    <source>
        <dbReference type="SAM" id="Phobius"/>
    </source>
</evidence>
<evidence type="ECO:0000313" key="17">
    <source>
        <dbReference type="Proteomes" id="UP000694620"/>
    </source>
</evidence>
<evidence type="ECO:0000256" key="3">
    <source>
        <dbReference type="ARBA" id="ARBA00009195"/>
    </source>
</evidence>
<feature type="signal peptide" evidence="12">
    <location>
        <begin position="1"/>
        <end position="17"/>
    </location>
</feature>
<keyword evidence="6" id="KW-0249">Electron transport</keyword>
<dbReference type="SMART" id="SM00664">
    <property type="entry name" value="DoH"/>
    <property type="match status" value="1"/>
</dbReference>
<keyword evidence="12" id="KW-0732">Signal</keyword>
<evidence type="ECO:0000256" key="9">
    <source>
        <dbReference type="ARBA" id="ARBA00023136"/>
    </source>
</evidence>
<dbReference type="CDD" id="cd08544">
    <property type="entry name" value="Reeler"/>
    <property type="match status" value="1"/>
</dbReference>
<evidence type="ECO:0000256" key="4">
    <source>
        <dbReference type="ARBA" id="ARBA00022448"/>
    </source>
</evidence>
<feature type="domain" description="DOMON" evidence="13">
    <location>
        <begin position="218"/>
        <end position="332"/>
    </location>
</feature>
<comment type="subcellular location">
    <subcellularLocation>
        <location evidence="2">Membrane</location>
        <topology evidence="2">Multi-pass membrane protein</topology>
    </subcellularLocation>
</comment>
<evidence type="ECO:0000256" key="6">
    <source>
        <dbReference type="ARBA" id="ARBA00022982"/>
    </source>
</evidence>
<dbReference type="InterPro" id="IPR006593">
    <property type="entry name" value="Cyt_b561/ferric_Rdtase_TM"/>
</dbReference>
<comment type="cofactor">
    <cofactor evidence="1">
        <name>heme b</name>
        <dbReference type="ChEBI" id="CHEBI:60344"/>
    </cofactor>
</comment>
<reference evidence="16" key="2">
    <citation type="submission" date="2025-08" db="UniProtKB">
        <authorList>
            <consortium name="Ensembl"/>
        </authorList>
    </citation>
    <scope>IDENTIFICATION</scope>
</reference>
<proteinExistence type="inferred from homology"/>
<dbReference type="GeneTree" id="ENSGT00940000164178"/>
<dbReference type="RefSeq" id="XP_028666970.1">
    <property type="nucleotide sequence ID" value="XM_028811137.2"/>
</dbReference>
<gene>
    <name evidence="16" type="primary">LOC114658979</name>
</gene>
<dbReference type="SMART" id="SM00665">
    <property type="entry name" value="B561"/>
    <property type="match status" value="1"/>
</dbReference>
<dbReference type="Gene3D" id="2.60.40.4060">
    <property type="entry name" value="Reeler domain"/>
    <property type="match status" value="1"/>
</dbReference>
<dbReference type="PROSITE" id="PS51019">
    <property type="entry name" value="REELIN"/>
    <property type="match status" value="1"/>
</dbReference>
<keyword evidence="4" id="KW-0813">Transport</keyword>
<feature type="transmembrane region" description="Helical" evidence="11">
    <location>
        <begin position="443"/>
        <end position="463"/>
    </location>
</feature>
<feature type="domain" description="Reelin" evidence="15">
    <location>
        <begin position="8"/>
        <end position="175"/>
    </location>
</feature>
<evidence type="ECO:0000313" key="16">
    <source>
        <dbReference type="Ensembl" id="ENSECRP00000024968.1"/>
    </source>
</evidence>
<feature type="chain" id="PRO_5034390490" evidence="12">
    <location>
        <begin position="18"/>
        <end position="574"/>
    </location>
</feature>
<dbReference type="InterPro" id="IPR042307">
    <property type="entry name" value="Reeler_sf"/>
</dbReference>
<dbReference type="InterPro" id="IPR051237">
    <property type="entry name" value="Ferric-chelate_Red/DefProt"/>
</dbReference>
<feature type="transmembrane region" description="Helical" evidence="11">
    <location>
        <begin position="512"/>
        <end position="530"/>
    </location>
</feature>
<dbReference type="Ensembl" id="ENSECRT00000025507.1">
    <property type="protein sequence ID" value="ENSECRP00000024968.1"/>
    <property type="gene ID" value="ENSECRG00000016908.1"/>
</dbReference>
<feature type="transmembrane region" description="Helical" evidence="11">
    <location>
        <begin position="475"/>
        <end position="500"/>
    </location>
</feature>
<dbReference type="CDD" id="cd08760">
    <property type="entry name" value="Cyt_b561_FRRS1_like"/>
    <property type="match status" value="1"/>
</dbReference>
<dbReference type="OrthoDB" id="2419613at2759"/>
<dbReference type="FunFam" id="2.60.40.4060:FF:000003">
    <property type="entry name" value="Ferric chelate reductase 1"/>
    <property type="match status" value="1"/>
</dbReference>
<feature type="domain" description="Cytochrome b561" evidence="14">
    <location>
        <begin position="336"/>
        <end position="534"/>
    </location>
</feature>
<dbReference type="GeneID" id="114658979"/>
<comment type="similarity">
    <text evidence="3">Belongs to the FRRS1 family.</text>
</comment>
<accession>A0A8C4T309</accession>
<dbReference type="PROSITE" id="PS50836">
    <property type="entry name" value="DOMON"/>
    <property type="match status" value="1"/>
</dbReference>
<evidence type="ECO:0000256" key="1">
    <source>
        <dbReference type="ARBA" id="ARBA00001970"/>
    </source>
</evidence>
<reference evidence="16" key="3">
    <citation type="submission" date="2025-09" db="UniProtKB">
        <authorList>
            <consortium name="Ensembl"/>
        </authorList>
    </citation>
    <scope>IDENTIFICATION</scope>
</reference>
<keyword evidence="8" id="KW-0408">Iron</keyword>
<reference evidence="16" key="1">
    <citation type="submission" date="2021-06" db="EMBL/GenBank/DDBJ databases">
        <authorList>
            <consortium name="Wellcome Sanger Institute Data Sharing"/>
        </authorList>
    </citation>
    <scope>NUCLEOTIDE SEQUENCE [LARGE SCALE GENOMIC DNA]</scope>
</reference>
<evidence type="ECO:0000256" key="10">
    <source>
        <dbReference type="ARBA" id="ARBA00023180"/>
    </source>
</evidence>
<dbReference type="Gene3D" id="1.20.120.1770">
    <property type="match status" value="1"/>
</dbReference>
<evidence type="ECO:0000256" key="12">
    <source>
        <dbReference type="SAM" id="SignalP"/>
    </source>
</evidence>
<name>A0A8C4T309_ERPCA</name>
<dbReference type="PANTHER" id="PTHR45828">
    <property type="entry name" value="CYTOCHROME B561/FERRIC REDUCTASE TRANSMEMBRANE"/>
    <property type="match status" value="1"/>
</dbReference>